<evidence type="ECO:0000313" key="2">
    <source>
        <dbReference type="Proteomes" id="UP000694523"/>
    </source>
</evidence>
<dbReference type="AlphaFoldDB" id="A0A8C6UUG3"/>
<proteinExistence type="predicted"/>
<name>A0A8C6UUG3_9GOBI</name>
<dbReference type="Proteomes" id="UP000694523">
    <property type="component" value="Unplaced"/>
</dbReference>
<reference evidence="1" key="1">
    <citation type="submission" date="2025-08" db="UniProtKB">
        <authorList>
            <consortium name="Ensembl"/>
        </authorList>
    </citation>
    <scope>IDENTIFICATION</scope>
</reference>
<accession>A0A8C6UUG3</accession>
<organism evidence="1 2">
    <name type="scientific">Neogobius melanostomus</name>
    <name type="common">round goby</name>
    <dbReference type="NCBI Taxonomy" id="47308"/>
    <lineage>
        <taxon>Eukaryota</taxon>
        <taxon>Metazoa</taxon>
        <taxon>Chordata</taxon>
        <taxon>Craniata</taxon>
        <taxon>Vertebrata</taxon>
        <taxon>Euteleostomi</taxon>
        <taxon>Actinopterygii</taxon>
        <taxon>Neopterygii</taxon>
        <taxon>Teleostei</taxon>
        <taxon>Neoteleostei</taxon>
        <taxon>Acanthomorphata</taxon>
        <taxon>Gobiaria</taxon>
        <taxon>Gobiiformes</taxon>
        <taxon>Gobioidei</taxon>
        <taxon>Gobiidae</taxon>
        <taxon>Benthophilinae</taxon>
        <taxon>Neogobiini</taxon>
        <taxon>Neogobius</taxon>
    </lineage>
</organism>
<sequence>GLSPSKLSTKDVPLYPATAPSSLLLLLLLDQLHGGGRGRGSPHGPHHFDALLKAPQCELGKRNTLWAMARKMSNMELKHKPSSFLKDSWAIFHSGLSSSV</sequence>
<protein>
    <submittedName>
        <fullName evidence="1">Uncharacterized protein</fullName>
    </submittedName>
</protein>
<keyword evidence="2" id="KW-1185">Reference proteome</keyword>
<evidence type="ECO:0000313" key="1">
    <source>
        <dbReference type="Ensembl" id="ENSNMLP00000039450.1"/>
    </source>
</evidence>
<reference evidence="1" key="2">
    <citation type="submission" date="2025-09" db="UniProtKB">
        <authorList>
            <consortium name="Ensembl"/>
        </authorList>
    </citation>
    <scope>IDENTIFICATION</scope>
</reference>
<dbReference type="Ensembl" id="ENSNMLT00000043892.1">
    <property type="protein sequence ID" value="ENSNMLP00000039450.1"/>
    <property type="gene ID" value="ENSNMLG00000024295.1"/>
</dbReference>